<gene>
    <name evidence="1" type="ORF">SAMN04488053_11556</name>
</gene>
<dbReference type="AlphaFoldDB" id="A0A1H0K077"/>
<dbReference type="Proteomes" id="UP000198778">
    <property type="component" value="Unassembled WGS sequence"/>
</dbReference>
<proteinExistence type="predicted"/>
<sequence length="118" mass="14247">MKFSWKKLSVISVLLIVLSLSAVLIFRPVWLDWQIDKKAEMLAPYLEEQYPEENWNLTTVPHREDGYKHLNPYYIGVVFEDEPEVTYHYWVENENEIYQIMYSANKNLNDLQFKEENN</sequence>
<dbReference type="OrthoDB" id="2972540at2"/>
<evidence type="ECO:0008006" key="3">
    <source>
        <dbReference type="Google" id="ProtNLM"/>
    </source>
</evidence>
<name>A0A1H0K077_9BACI</name>
<evidence type="ECO:0000313" key="1">
    <source>
        <dbReference type="EMBL" id="SDO49347.1"/>
    </source>
</evidence>
<evidence type="ECO:0000313" key="2">
    <source>
        <dbReference type="Proteomes" id="UP000198778"/>
    </source>
</evidence>
<organism evidence="1 2">
    <name type="scientific">Alkalicoccus daliensis</name>
    <dbReference type="NCBI Taxonomy" id="745820"/>
    <lineage>
        <taxon>Bacteria</taxon>
        <taxon>Bacillati</taxon>
        <taxon>Bacillota</taxon>
        <taxon>Bacilli</taxon>
        <taxon>Bacillales</taxon>
        <taxon>Bacillaceae</taxon>
        <taxon>Alkalicoccus</taxon>
    </lineage>
</organism>
<dbReference type="RefSeq" id="WP_090844014.1">
    <property type="nucleotide sequence ID" value="NZ_FNIL01000015.1"/>
</dbReference>
<reference evidence="2" key="1">
    <citation type="submission" date="2016-10" db="EMBL/GenBank/DDBJ databases">
        <authorList>
            <person name="Varghese N."/>
            <person name="Submissions S."/>
        </authorList>
    </citation>
    <scope>NUCLEOTIDE SEQUENCE [LARGE SCALE GENOMIC DNA]</scope>
    <source>
        <strain evidence="2">CGMCC 1.10369</strain>
    </source>
</reference>
<dbReference type="EMBL" id="FNIL01000015">
    <property type="protein sequence ID" value="SDO49347.1"/>
    <property type="molecule type" value="Genomic_DNA"/>
</dbReference>
<protein>
    <recommendedName>
        <fullName evidence="3">DUF3139 domain-containing protein</fullName>
    </recommendedName>
</protein>
<accession>A0A1H0K077</accession>
<keyword evidence="2" id="KW-1185">Reference proteome</keyword>